<organism evidence="8 10">
    <name type="scientific">Rhizobium tibeticum</name>
    <dbReference type="NCBI Taxonomy" id="501024"/>
    <lineage>
        <taxon>Bacteria</taxon>
        <taxon>Pseudomonadati</taxon>
        <taxon>Pseudomonadota</taxon>
        <taxon>Alphaproteobacteria</taxon>
        <taxon>Hyphomicrobiales</taxon>
        <taxon>Rhizobiaceae</taxon>
        <taxon>Rhizobium/Agrobacterium group</taxon>
        <taxon>Rhizobium</taxon>
    </lineage>
</organism>
<feature type="domain" description="DNA methylase N-4/N-6" evidence="7">
    <location>
        <begin position="94"/>
        <end position="193"/>
    </location>
</feature>
<keyword evidence="3 8" id="KW-0489">Methyltransferase</keyword>
<dbReference type="GO" id="GO:0008170">
    <property type="term" value="F:N-methyltransferase activity"/>
    <property type="evidence" value="ECO:0007669"/>
    <property type="project" value="InterPro"/>
</dbReference>
<dbReference type="GO" id="GO:0032259">
    <property type="term" value="P:methylation"/>
    <property type="evidence" value="ECO:0007669"/>
    <property type="project" value="UniProtKB-KW"/>
</dbReference>
<evidence type="ECO:0000256" key="2">
    <source>
        <dbReference type="ARBA" id="ARBA00011900"/>
    </source>
</evidence>
<dbReference type="Proteomes" id="UP000183063">
    <property type="component" value="Unassembled WGS sequence"/>
</dbReference>
<evidence type="ECO:0000256" key="3">
    <source>
        <dbReference type="ARBA" id="ARBA00022603"/>
    </source>
</evidence>
<keyword evidence="5" id="KW-0949">S-adenosyl-L-methionine</keyword>
<keyword evidence="11" id="KW-1185">Reference proteome</keyword>
<evidence type="ECO:0000256" key="6">
    <source>
        <dbReference type="ARBA" id="ARBA00047942"/>
    </source>
</evidence>
<dbReference type="InterPro" id="IPR002295">
    <property type="entry name" value="N4/N6-MTase_EcoPI_Mod-like"/>
</dbReference>
<dbReference type="SUPFAM" id="SSF53335">
    <property type="entry name" value="S-adenosyl-L-methionine-dependent methyltransferases"/>
    <property type="match status" value="1"/>
</dbReference>
<evidence type="ECO:0000313" key="8">
    <source>
        <dbReference type="EMBL" id="SEI19846.1"/>
    </source>
</evidence>
<dbReference type="Pfam" id="PF01555">
    <property type="entry name" value="N6_N4_Mtase"/>
    <property type="match status" value="1"/>
</dbReference>
<dbReference type="PRINTS" id="PR00506">
    <property type="entry name" value="D21N6MTFRASE"/>
</dbReference>
<dbReference type="InterPro" id="IPR002941">
    <property type="entry name" value="DNA_methylase_N4/N6"/>
</dbReference>
<evidence type="ECO:0000256" key="1">
    <source>
        <dbReference type="ARBA" id="ARBA00006594"/>
    </source>
</evidence>
<proteinExistence type="inferred from homology"/>
<dbReference type="GO" id="GO:0003677">
    <property type="term" value="F:DNA binding"/>
    <property type="evidence" value="ECO:0007669"/>
    <property type="project" value="InterPro"/>
</dbReference>
<comment type="catalytic activity">
    <reaction evidence="6">
        <text>a 2'-deoxyadenosine in DNA + S-adenosyl-L-methionine = an N(6)-methyl-2'-deoxyadenosine in DNA + S-adenosyl-L-homocysteine + H(+)</text>
        <dbReference type="Rhea" id="RHEA:15197"/>
        <dbReference type="Rhea" id="RHEA-COMP:12418"/>
        <dbReference type="Rhea" id="RHEA-COMP:12419"/>
        <dbReference type="ChEBI" id="CHEBI:15378"/>
        <dbReference type="ChEBI" id="CHEBI:57856"/>
        <dbReference type="ChEBI" id="CHEBI:59789"/>
        <dbReference type="ChEBI" id="CHEBI:90615"/>
        <dbReference type="ChEBI" id="CHEBI:90616"/>
        <dbReference type="EC" id="2.1.1.72"/>
    </reaction>
</comment>
<dbReference type="InterPro" id="IPR002052">
    <property type="entry name" value="DNA_methylase_N6_adenine_CS"/>
</dbReference>
<dbReference type="Proteomes" id="UP000198939">
    <property type="component" value="Unassembled WGS sequence"/>
</dbReference>
<dbReference type="RefSeq" id="WP_072381521.1">
    <property type="nucleotide sequence ID" value="NZ_FNXB01000061.1"/>
</dbReference>
<evidence type="ECO:0000259" key="7">
    <source>
        <dbReference type="Pfam" id="PF01555"/>
    </source>
</evidence>
<gene>
    <name evidence="8" type="ORF">RTCCBAU85039_6251</name>
    <name evidence="9" type="ORF">SAMN05216228_10513</name>
</gene>
<dbReference type="InterPro" id="IPR029063">
    <property type="entry name" value="SAM-dependent_MTases_sf"/>
</dbReference>
<reference evidence="9 11" key="3">
    <citation type="submission" date="2016-10" db="EMBL/GenBank/DDBJ databases">
        <authorList>
            <person name="Varghese N."/>
            <person name="Submissions S."/>
        </authorList>
    </citation>
    <scope>NUCLEOTIDE SEQUENCE [LARGE SCALE GENOMIC DNA]</scope>
    <source>
        <strain evidence="9 11">CGMCC 1.7071</strain>
    </source>
</reference>
<protein>
    <recommendedName>
        <fullName evidence="2">site-specific DNA-methyltransferase (adenine-specific)</fullName>
        <ecNumber evidence="2">2.1.1.72</ecNumber>
    </recommendedName>
</protein>
<keyword evidence="4" id="KW-0808">Transferase</keyword>
<dbReference type="AlphaFoldDB" id="A0A1H8W179"/>
<dbReference type="GO" id="GO:0009007">
    <property type="term" value="F:site-specific DNA-methyltransferase (adenine-specific) activity"/>
    <property type="evidence" value="ECO:0007669"/>
    <property type="project" value="UniProtKB-EC"/>
</dbReference>
<reference evidence="10" key="2">
    <citation type="submission" date="2016-10" db="EMBL/GenBank/DDBJ databases">
        <authorList>
            <person name="Wibberg D."/>
        </authorList>
    </citation>
    <scope>NUCLEOTIDE SEQUENCE [LARGE SCALE GENOMIC DNA]</scope>
</reference>
<evidence type="ECO:0000313" key="11">
    <source>
        <dbReference type="Proteomes" id="UP000198939"/>
    </source>
</evidence>
<comment type="similarity">
    <text evidence="1">Belongs to the N(4)/N(6)-methyltransferase family.</text>
</comment>
<dbReference type="EMBL" id="FOCV01000051">
    <property type="protein sequence ID" value="SEP21355.1"/>
    <property type="molecule type" value="Genomic_DNA"/>
</dbReference>
<evidence type="ECO:0000256" key="4">
    <source>
        <dbReference type="ARBA" id="ARBA00022679"/>
    </source>
</evidence>
<dbReference type="Gene3D" id="3.40.50.150">
    <property type="entry name" value="Vaccinia Virus protein VP39"/>
    <property type="match status" value="1"/>
</dbReference>
<sequence>MSEPKKIISPESSLDFMSKEELIHIIRSMVDGGVSINFHGKRFSHEVFKKVRPRQTIIKKDLCVGEPEEQVKNLLIEGENLQAMVTLYKERGQVDLILTDPPYNTGQTFRYNDKWDEDPNDPDLGQIVKLEDGSRHTKWMKAMLPRLHMMYAMLKPSGVLAICIDDNELFHLGMMLDEIFAKKIGLRSLIGKNHIRLRMTALMFPLPQNMFSYTPKTKLQQKLR</sequence>
<name>A0A1H8W179_9HYPH</name>
<dbReference type="EMBL" id="FNXB01000061">
    <property type="protein sequence ID" value="SEI19846.1"/>
    <property type="molecule type" value="Genomic_DNA"/>
</dbReference>
<dbReference type="EC" id="2.1.1.72" evidence="2"/>
<evidence type="ECO:0000256" key="5">
    <source>
        <dbReference type="ARBA" id="ARBA00022691"/>
    </source>
</evidence>
<accession>A0A1H8W179</accession>
<evidence type="ECO:0000313" key="10">
    <source>
        <dbReference type="Proteomes" id="UP000183063"/>
    </source>
</evidence>
<evidence type="ECO:0000313" key="9">
    <source>
        <dbReference type="EMBL" id="SEP21355.1"/>
    </source>
</evidence>
<dbReference type="REBASE" id="177872">
    <property type="entry name" value="M.Rti85039ORF6251P"/>
</dbReference>
<dbReference type="STRING" id="501024.RTCCBAU85039_6251"/>
<dbReference type="PROSITE" id="PS00092">
    <property type="entry name" value="N6_MTASE"/>
    <property type="match status" value="1"/>
</dbReference>
<reference evidence="8" key="1">
    <citation type="submission" date="2016-10" db="EMBL/GenBank/DDBJ databases">
        <authorList>
            <person name="de Groot N.N."/>
        </authorList>
    </citation>
    <scope>NUCLEOTIDE SEQUENCE [LARGE SCALE GENOMIC DNA]</scope>
    <source>
        <strain evidence="8">CCBAU85039</strain>
    </source>
</reference>